<dbReference type="GO" id="GO:0016787">
    <property type="term" value="F:hydrolase activity"/>
    <property type="evidence" value="ECO:0007669"/>
    <property type="project" value="UniProtKB-KW"/>
</dbReference>
<sequence>MSRAALAPDASWPTLRQGHRGRNVTTLQALLRSHGYALDVDGVFGQGTLSKVRAFQANRGLAVDGVVGPNTWTAATPATVARRGTKGWRATAANSQVGIASSTFGASSESAWRSLQRSLGLTADGVCGRESLRSALLR</sequence>
<dbReference type="SUPFAM" id="SSF47090">
    <property type="entry name" value="PGBD-like"/>
    <property type="match status" value="1"/>
</dbReference>
<dbReference type="EMBL" id="VFOP01000001">
    <property type="protein sequence ID" value="TQL50556.1"/>
    <property type="molecule type" value="Genomic_DNA"/>
</dbReference>
<proteinExistence type="predicted"/>
<evidence type="ECO:0000313" key="2">
    <source>
        <dbReference type="EMBL" id="TQL50556.1"/>
    </source>
</evidence>
<dbReference type="Pfam" id="PF01471">
    <property type="entry name" value="PG_binding_1"/>
    <property type="match status" value="1"/>
</dbReference>
<evidence type="ECO:0000259" key="1">
    <source>
        <dbReference type="Pfam" id="PF01471"/>
    </source>
</evidence>
<evidence type="ECO:0000313" key="3">
    <source>
        <dbReference type="Proteomes" id="UP000319516"/>
    </source>
</evidence>
<dbReference type="InterPro" id="IPR036365">
    <property type="entry name" value="PGBD-like_sf"/>
</dbReference>
<dbReference type="InterPro" id="IPR036366">
    <property type="entry name" value="PGBDSf"/>
</dbReference>
<keyword evidence="2" id="KW-0378">Hydrolase</keyword>
<name>A0A542YR33_9MICO</name>
<feature type="domain" description="Peptidoglycan binding-like" evidence="1">
    <location>
        <begin position="20"/>
        <end position="74"/>
    </location>
</feature>
<accession>A0A542YR33</accession>
<dbReference type="OrthoDB" id="9810670at2"/>
<comment type="caution">
    <text evidence="2">The sequence shown here is derived from an EMBL/GenBank/DDBJ whole genome shotgun (WGS) entry which is preliminary data.</text>
</comment>
<keyword evidence="3" id="KW-1185">Reference proteome</keyword>
<organism evidence="2 3">
    <name type="scientific">Ornithinicoccus hortensis</name>
    <dbReference type="NCBI Taxonomy" id="82346"/>
    <lineage>
        <taxon>Bacteria</taxon>
        <taxon>Bacillati</taxon>
        <taxon>Actinomycetota</taxon>
        <taxon>Actinomycetes</taxon>
        <taxon>Micrococcales</taxon>
        <taxon>Intrasporangiaceae</taxon>
        <taxon>Ornithinicoccus</taxon>
    </lineage>
</organism>
<gene>
    <name evidence="2" type="ORF">FB467_1667</name>
</gene>
<protein>
    <submittedName>
        <fullName evidence="2">Peptidoglycan hydrolase-like protein with peptidoglycan-binding domain</fullName>
    </submittedName>
</protein>
<reference evidence="2 3" key="1">
    <citation type="submission" date="2019-06" db="EMBL/GenBank/DDBJ databases">
        <title>Sequencing the genomes of 1000 actinobacteria strains.</title>
        <authorList>
            <person name="Klenk H.-P."/>
        </authorList>
    </citation>
    <scope>NUCLEOTIDE SEQUENCE [LARGE SCALE GENOMIC DNA]</scope>
    <source>
        <strain evidence="2 3">DSM 12335</strain>
    </source>
</reference>
<dbReference type="AlphaFoldDB" id="A0A542YR33"/>
<dbReference type="InterPro" id="IPR002477">
    <property type="entry name" value="Peptidoglycan-bd-like"/>
</dbReference>
<dbReference type="Gene3D" id="1.10.101.10">
    <property type="entry name" value="PGBD-like superfamily/PGBD"/>
    <property type="match status" value="1"/>
</dbReference>
<dbReference type="Proteomes" id="UP000319516">
    <property type="component" value="Unassembled WGS sequence"/>
</dbReference>